<keyword evidence="2" id="KW-0963">Cytoplasm</keyword>
<dbReference type="GO" id="GO:0019478">
    <property type="term" value="P:D-amino acid catabolic process"/>
    <property type="evidence" value="ECO:0007669"/>
    <property type="project" value="UniProtKB-UniRule"/>
</dbReference>
<reference evidence="4" key="1">
    <citation type="submission" date="2016-10" db="EMBL/GenBank/DDBJ databases">
        <authorList>
            <person name="Varghese N."/>
            <person name="Submissions S."/>
        </authorList>
    </citation>
    <scope>NUCLEOTIDE SEQUENCE [LARGE SCALE GENOMIC DNA]</scope>
    <source>
        <strain evidence="4">JCM 10271</strain>
    </source>
</reference>
<keyword evidence="2" id="KW-0694">RNA-binding</keyword>
<feature type="short sequence motif" description="Gly-cisPro motif, important for rejection of L-amino acids" evidence="2">
    <location>
        <begin position="137"/>
        <end position="138"/>
    </location>
</feature>
<dbReference type="SUPFAM" id="SSF69500">
    <property type="entry name" value="DTD-like"/>
    <property type="match status" value="1"/>
</dbReference>
<organism evidence="3 4">
    <name type="scientific">Roseivivax halotolerans</name>
    <dbReference type="NCBI Taxonomy" id="93684"/>
    <lineage>
        <taxon>Bacteria</taxon>
        <taxon>Pseudomonadati</taxon>
        <taxon>Pseudomonadota</taxon>
        <taxon>Alphaproteobacteria</taxon>
        <taxon>Rhodobacterales</taxon>
        <taxon>Roseobacteraceae</taxon>
        <taxon>Roseivivax</taxon>
    </lineage>
</organism>
<dbReference type="RefSeq" id="WP_093008820.1">
    <property type="nucleotide sequence ID" value="NZ_FOXV01000001.1"/>
</dbReference>
<dbReference type="STRING" id="93684.SAMN05421853_10175"/>
<comment type="similarity">
    <text evidence="1 2">Belongs to the DTD family.</text>
</comment>
<keyword evidence="4" id="KW-1185">Reference proteome</keyword>
<protein>
    <recommendedName>
        <fullName evidence="2">D-aminoacyl-tRNA deacylase</fullName>
        <shortName evidence="2">DTD</shortName>
        <ecNumber evidence="2">3.1.1.96</ecNumber>
    </recommendedName>
    <alternativeName>
        <fullName evidence="2">Gly-tRNA(Ala) deacylase</fullName>
        <ecNumber evidence="2">3.1.1.-</ecNumber>
    </alternativeName>
</protein>
<dbReference type="AlphaFoldDB" id="A0A1I5UNE9"/>
<dbReference type="Gene3D" id="3.50.80.10">
    <property type="entry name" value="D-tyrosyl-tRNA(Tyr) deacylase"/>
    <property type="match status" value="1"/>
</dbReference>
<comment type="catalytic activity">
    <reaction evidence="2">
        <text>glycyl-tRNA(Ala) + H2O = tRNA(Ala) + glycine + H(+)</text>
        <dbReference type="Rhea" id="RHEA:53744"/>
        <dbReference type="Rhea" id="RHEA-COMP:9657"/>
        <dbReference type="Rhea" id="RHEA-COMP:13640"/>
        <dbReference type="ChEBI" id="CHEBI:15377"/>
        <dbReference type="ChEBI" id="CHEBI:15378"/>
        <dbReference type="ChEBI" id="CHEBI:57305"/>
        <dbReference type="ChEBI" id="CHEBI:78442"/>
        <dbReference type="ChEBI" id="CHEBI:78522"/>
    </reaction>
</comment>
<dbReference type="GO" id="GO:0051500">
    <property type="term" value="F:D-tyrosyl-tRNA(Tyr) deacylase activity"/>
    <property type="evidence" value="ECO:0007669"/>
    <property type="project" value="TreeGrafter"/>
</dbReference>
<dbReference type="InterPro" id="IPR003732">
    <property type="entry name" value="Daa-tRNA_deacyls_DTD"/>
</dbReference>
<dbReference type="PANTHER" id="PTHR10472:SF5">
    <property type="entry name" value="D-AMINOACYL-TRNA DEACYLASE 1"/>
    <property type="match status" value="1"/>
</dbReference>
<dbReference type="Proteomes" id="UP000243106">
    <property type="component" value="Unassembled WGS sequence"/>
</dbReference>
<comment type="domain">
    <text evidence="2">A Gly-cisPro motif from one monomer fits into the active site of the other monomer to allow specific chiral rejection of L-amino acids.</text>
</comment>
<evidence type="ECO:0000256" key="2">
    <source>
        <dbReference type="HAMAP-Rule" id="MF_00518"/>
    </source>
</evidence>
<keyword evidence="2" id="KW-0820">tRNA-binding</keyword>
<name>A0A1I5UNE9_9RHOB</name>
<dbReference type="Pfam" id="PF02580">
    <property type="entry name" value="Tyr_Deacylase"/>
    <property type="match status" value="1"/>
</dbReference>
<dbReference type="CDD" id="cd00563">
    <property type="entry name" value="Dtyr_deacylase"/>
    <property type="match status" value="1"/>
</dbReference>
<dbReference type="GO" id="GO:0106026">
    <property type="term" value="F:Gly-tRNA(Ala) deacylase activity"/>
    <property type="evidence" value="ECO:0007669"/>
    <property type="project" value="UniProtKB-UniRule"/>
</dbReference>
<accession>A0A1I5UNE9</accession>
<sequence>MRALLQRVTKARVEIDGAVIGEIGGGLLILVCGMKGDTDEIADTLARKVAKLRLFQDENGKTNRAISDVEGAALVVSQFTLSADTKRGNRPGFSQAAPPDEGQRLYERFAATLQGEGVPTATGRFGADMAVHLVNDGPMTIWLDTDDGKTQ</sequence>
<dbReference type="GO" id="GO:0043908">
    <property type="term" value="F:Ser(Gly)-tRNA(Ala) hydrolase activity"/>
    <property type="evidence" value="ECO:0007669"/>
    <property type="project" value="UniProtKB-UniRule"/>
</dbReference>
<keyword evidence="2" id="KW-0378">Hydrolase</keyword>
<proteinExistence type="inferred from homology"/>
<comment type="subunit">
    <text evidence="2">Homodimer.</text>
</comment>
<comment type="subcellular location">
    <subcellularLocation>
        <location evidence="2">Cytoplasm</location>
    </subcellularLocation>
</comment>
<dbReference type="EC" id="3.1.1.96" evidence="2"/>
<comment type="catalytic activity">
    <reaction evidence="2">
        <text>a D-aminoacyl-tRNA + H2O = a tRNA + a D-alpha-amino acid + H(+)</text>
        <dbReference type="Rhea" id="RHEA:13953"/>
        <dbReference type="Rhea" id="RHEA-COMP:10123"/>
        <dbReference type="Rhea" id="RHEA-COMP:10124"/>
        <dbReference type="ChEBI" id="CHEBI:15377"/>
        <dbReference type="ChEBI" id="CHEBI:15378"/>
        <dbReference type="ChEBI" id="CHEBI:59871"/>
        <dbReference type="ChEBI" id="CHEBI:78442"/>
        <dbReference type="ChEBI" id="CHEBI:79333"/>
        <dbReference type="EC" id="3.1.1.96"/>
    </reaction>
</comment>
<dbReference type="GO" id="GO:0000049">
    <property type="term" value="F:tRNA binding"/>
    <property type="evidence" value="ECO:0007669"/>
    <property type="project" value="UniProtKB-UniRule"/>
</dbReference>
<dbReference type="GO" id="GO:0005737">
    <property type="term" value="C:cytoplasm"/>
    <property type="evidence" value="ECO:0007669"/>
    <property type="project" value="UniProtKB-SubCell"/>
</dbReference>
<dbReference type="PANTHER" id="PTHR10472">
    <property type="entry name" value="D-TYROSYL-TRNA TYR DEACYLASE"/>
    <property type="match status" value="1"/>
</dbReference>
<dbReference type="FunFam" id="3.50.80.10:FF:000001">
    <property type="entry name" value="D-aminoacyl-tRNA deacylase"/>
    <property type="match status" value="1"/>
</dbReference>
<evidence type="ECO:0000313" key="3">
    <source>
        <dbReference type="EMBL" id="SFP96729.1"/>
    </source>
</evidence>
<dbReference type="InterPro" id="IPR023509">
    <property type="entry name" value="DTD-like_sf"/>
</dbReference>
<dbReference type="HAMAP" id="MF_00518">
    <property type="entry name" value="Deacylase_Dtd"/>
    <property type="match status" value="1"/>
</dbReference>
<dbReference type="NCBIfam" id="TIGR00256">
    <property type="entry name" value="D-aminoacyl-tRNA deacylase"/>
    <property type="match status" value="1"/>
</dbReference>
<comment type="function">
    <text evidence="2">An aminoacyl-tRNA editing enzyme that deacylates mischarged D-aminoacyl-tRNAs. Also deacylates mischarged glycyl-tRNA(Ala), protecting cells against glycine mischarging by AlaRS. Acts via tRNA-based rather than protein-based catalysis; rejects L-amino acids rather than detecting D-amino acids in the active site. By recycling D-aminoacyl-tRNA to D-amino acids and free tRNA molecules, this enzyme counteracts the toxicity associated with the formation of D-aminoacyl-tRNA entities in vivo and helps enforce protein L-homochirality.</text>
</comment>
<dbReference type="EC" id="3.1.1.-" evidence="2"/>
<evidence type="ECO:0000256" key="1">
    <source>
        <dbReference type="ARBA" id="ARBA00009673"/>
    </source>
</evidence>
<evidence type="ECO:0000313" key="4">
    <source>
        <dbReference type="Proteomes" id="UP000243106"/>
    </source>
</evidence>
<dbReference type="EMBL" id="FOXV01000001">
    <property type="protein sequence ID" value="SFP96729.1"/>
    <property type="molecule type" value="Genomic_DNA"/>
</dbReference>
<gene>
    <name evidence="2" type="primary">dtd</name>
    <name evidence="3" type="ORF">SAMN05421853_10175</name>
</gene>